<organism evidence="2 3">
    <name type="scientific">Orientia tsutsugamushi</name>
    <name type="common">Rickettsia tsutsugamushi</name>
    <dbReference type="NCBI Taxonomy" id="784"/>
    <lineage>
        <taxon>Bacteria</taxon>
        <taxon>Pseudomonadati</taxon>
        <taxon>Pseudomonadota</taxon>
        <taxon>Alphaproteobacteria</taxon>
        <taxon>Rickettsiales</taxon>
        <taxon>Rickettsiaceae</taxon>
        <taxon>Rickettsieae</taxon>
        <taxon>Orientia</taxon>
    </lineage>
</organism>
<dbReference type="EMBL" id="LS398548">
    <property type="protein sequence ID" value="SPR15069.1"/>
    <property type="molecule type" value="Genomic_DNA"/>
</dbReference>
<feature type="domain" description="Carbamoyl phosphate synthase ATP-binding" evidence="1">
    <location>
        <begin position="1"/>
        <end position="35"/>
    </location>
</feature>
<dbReference type="AlphaFoldDB" id="A0A2U3RPA3"/>
<dbReference type="Proteomes" id="UP000245243">
    <property type="component" value="Chromosome I"/>
</dbReference>
<sequence>MNTRLQVKHHVTELITDINIIEEMIKIAANQKLKHLKIVFT</sequence>
<gene>
    <name evidence="2" type="ORF">KARP_00948</name>
</gene>
<dbReference type="SUPFAM" id="SSF56059">
    <property type="entry name" value="Glutathione synthetase ATP-binding domain-like"/>
    <property type="match status" value="1"/>
</dbReference>
<evidence type="ECO:0000259" key="1">
    <source>
        <dbReference type="Pfam" id="PF02786"/>
    </source>
</evidence>
<accession>A0A2U3RPA3</accession>
<dbReference type="InterPro" id="IPR005479">
    <property type="entry name" value="CPAse_ATP-bd"/>
</dbReference>
<proteinExistence type="predicted"/>
<protein>
    <recommendedName>
        <fullName evidence="1">Carbamoyl phosphate synthase ATP-binding domain-containing protein</fullName>
    </recommendedName>
</protein>
<dbReference type="Gene3D" id="3.30.470.20">
    <property type="entry name" value="ATP-grasp fold, B domain"/>
    <property type="match status" value="1"/>
</dbReference>
<name>A0A2U3RPA3_ORITS</name>
<evidence type="ECO:0000313" key="3">
    <source>
        <dbReference type="Proteomes" id="UP000245243"/>
    </source>
</evidence>
<evidence type="ECO:0000313" key="2">
    <source>
        <dbReference type="EMBL" id="SPR15069.1"/>
    </source>
</evidence>
<dbReference type="Pfam" id="PF02786">
    <property type="entry name" value="CPSase_L_D2"/>
    <property type="match status" value="1"/>
</dbReference>
<reference evidence="3" key="1">
    <citation type="submission" date="2018-03" db="EMBL/GenBank/DDBJ databases">
        <authorList>
            <person name="Batty M. E."/>
            <person name="Batty M E."/>
        </authorList>
    </citation>
    <scope>NUCLEOTIDE SEQUENCE [LARGE SCALE GENOMIC DNA]</scope>
</reference>
<dbReference type="GO" id="GO:0005524">
    <property type="term" value="F:ATP binding"/>
    <property type="evidence" value="ECO:0007669"/>
    <property type="project" value="InterPro"/>
</dbReference>